<feature type="region of interest" description="Disordered" evidence="1">
    <location>
        <begin position="1"/>
        <end position="117"/>
    </location>
</feature>
<feature type="compositionally biased region" description="Basic and acidic residues" evidence="1">
    <location>
        <begin position="17"/>
        <end position="26"/>
    </location>
</feature>
<feature type="compositionally biased region" description="Low complexity" evidence="1">
    <location>
        <begin position="215"/>
        <end position="226"/>
    </location>
</feature>
<feature type="compositionally biased region" description="Basic and acidic residues" evidence="1">
    <location>
        <begin position="50"/>
        <end position="68"/>
    </location>
</feature>
<dbReference type="EMBL" id="SPHZ02000004">
    <property type="protein sequence ID" value="KAF0922301.1"/>
    <property type="molecule type" value="Genomic_DNA"/>
</dbReference>
<organism evidence="2 3">
    <name type="scientific">Oryza meyeriana var. granulata</name>
    <dbReference type="NCBI Taxonomy" id="110450"/>
    <lineage>
        <taxon>Eukaryota</taxon>
        <taxon>Viridiplantae</taxon>
        <taxon>Streptophyta</taxon>
        <taxon>Embryophyta</taxon>
        <taxon>Tracheophyta</taxon>
        <taxon>Spermatophyta</taxon>
        <taxon>Magnoliopsida</taxon>
        <taxon>Liliopsida</taxon>
        <taxon>Poales</taxon>
        <taxon>Poaceae</taxon>
        <taxon>BOP clade</taxon>
        <taxon>Oryzoideae</taxon>
        <taxon>Oryzeae</taxon>
        <taxon>Oryzinae</taxon>
        <taxon>Oryza</taxon>
        <taxon>Oryza meyeriana</taxon>
    </lineage>
</organism>
<feature type="region of interest" description="Disordered" evidence="1">
    <location>
        <begin position="205"/>
        <end position="306"/>
    </location>
</feature>
<dbReference type="PANTHER" id="PTHR47070:SF3">
    <property type="entry name" value="GLYCOPROTEIN FAMILY PROTEIN, PUTATIVE, EXPRESSED-RELATED"/>
    <property type="match status" value="1"/>
</dbReference>
<keyword evidence="3" id="KW-1185">Reference proteome</keyword>
<comment type="caution">
    <text evidence="2">The sequence shown here is derived from an EMBL/GenBank/DDBJ whole genome shotgun (WGS) entry which is preliminary data.</text>
</comment>
<feature type="compositionally biased region" description="Low complexity" evidence="1">
    <location>
        <begin position="245"/>
        <end position="275"/>
    </location>
</feature>
<evidence type="ECO:0008006" key="4">
    <source>
        <dbReference type="Google" id="ProtNLM"/>
    </source>
</evidence>
<dbReference type="Proteomes" id="UP000479710">
    <property type="component" value="Unassembled WGS sequence"/>
</dbReference>
<reference evidence="2 3" key="1">
    <citation type="submission" date="2019-11" db="EMBL/GenBank/DDBJ databases">
        <title>Whole genome sequence of Oryza granulata.</title>
        <authorList>
            <person name="Li W."/>
        </authorList>
    </citation>
    <scope>NUCLEOTIDE SEQUENCE [LARGE SCALE GENOMIC DNA]</scope>
    <source>
        <strain evidence="3">cv. Menghai</strain>
        <tissue evidence="2">Leaf</tissue>
    </source>
</reference>
<proteinExistence type="predicted"/>
<feature type="compositionally biased region" description="Polar residues" evidence="1">
    <location>
        <begin position="75"/>
        <end position="88"/>
    </location>
</feature>
<gene>
    <name evidence="2" type="ORF">E2562_031795</name>
</gene>
<feature type="compositionally biased region" description="Polar residues" evidence="1">
    <location>
        <begin position="1"/>
        <end position="14"/>
    </location>
</feature>
<dbReference type="OrthoDB" id="657470at2759"/>
<evidence type="ECO:0000313" key="2">
    <source>
        <dbReference type="EMBL" id="KAF0922301.1"/>
    </source>
</evidence>
<evidence type="ECO:0000256" key="1">
    <source>
        <dbReference type="SAM" id="MobiDB-lite"/>
    </source>
</evidence>
<sequence>MMRQNTNHQGSNDPWVQEERHTEWARPGRVLNRNSNKGGYFRNSYPGVTREFRVVKDNRQKAVGETKPKSFHNGDPSNEQIASNIGDKSSTEKLPAQRHSVTQNSNGRGAAQADNGCKVAVQAQDEEVKPSNDKTLGQSDGTITTMLGSHAVLGKGNQNRVLAMPSGTNNFTGELCCSSSDPIHVPSPGSRSSGTFGAIKREVGVVGARQRPSDNAATNTSTSNSSVKVPVSIATKDNASNGQQSRFSGVSSKSSRPSSSTHLSSRPSSSSQYHSKPNTPVGHSKVNPQLEWKPKSVTPSPVNHADNVVTSSAASSVDGNQAHVAGLSKKLSQANVSEDEHVIIPAHLRVPDSEITQFVFGNFECDVELKTFTLAPDASTNREFNAHSSSRSTDDVPPTDQTDLVGSCAMLPKSDSAVSLSEHQHPLTEDMEVPSPGVIGEHRINDMVSTQVSHSSPQPQQQDNSAVHDFKAYEPDSRYELPFITKAVDSEATQNIPYPSEVMGLHAANFNQLSVPAATQQPVPQMYQHMHVPQYPNCLPYRHVFSPYYVPPVAVQNYSSNPAFTQLPNGSSYLVMPNGTSQLAPNGMKYGPPHQFKQVFPGGPGGYGGLANQNGYPVNTGVIGGTGTAEDANMSKYKDNNLYSLSPQAETAADVWIQAPTDIPVMPSTPFYNMMGQTVSPHTAYLPAHNGHAPFSPVQHPAHLQFPALPHGLQPTTMTMVQNPQPMVHQPAGPPLAGNIGIDMAAMASGAQVGAFQQNQLSHLGWAPPNFL</sequence>
<name>A0A6G1ECA5_9ORYZ</name>
<dbReference type="PANTHER" id="PTHR47070">
    <property type="entry name" value="HYDROXYPROLINE-RICH GLYCOPROTEIN-LIKE"/>
    <property type="match status" value="1"/>
</dbReference>
<accession>A0A6G1ECA5</accession>
<evidence type="ECO:0000313" key="3">
    <source>
        <dbReference type="Proteomes" id="UP000479710"/>
    </source>
</evidence>
<dbReference type="AlphaFoldDB" id="A0A6G1ECA5"/>
<feature type="compositionally biased region" description="Polar residues" evidence="1">
    <location>
        <begin position="235"/>
        <end position="244"/>
    </location>
</feature>
<protein>
    <recommendedName>
        <fullName evidence="4">GBF-interacting protein 1 N-terminal domain-containing protein</fullName>
    </recommendedName>
</protein>